<name>A0A4Y2C6X6_ARAVE</name>
<keyword evidence="2" id="KW-1185">Reference proteome</keyword>
<dbReference type="EMBL" id="BGPR01000151">
    <property type="protein sequence ID" value="GBL99793.1"/>
    <property type="molecule type" value="Genomic_DNA"/>
</dbReference>
<organism evidence="1 2">
    <name type="scientific">Araneus ventricosus</name>
    <name type="common">Orbweaver spider</name>
    <name type="synonym">Epeira ventricosa</name>
    <dbReference type="NCBI Taxonomy" id="182803"/>
    <lineage>
        <taxon>Eukaryota</taxon>
        <taxon>Metazoa</taxon>
        <taxon>Ecdysozoa</taxon>
        <taxon>Arthropoda</taxon>
        <taxon>Chelicerata</taxon>
        <taxon>Arachnida</taxon>
        <taxon>Araneae</taxon>
        <taxon>Araneomorphae</taxon>
        <taxon>Entelegynae</taxon>
        <taxon>Araneoidea</taxon>
        <taxon>Araneidae</taxon>
        <taxon>Araneus</taxon>
    </lineage>
</organism>
<reference evidence="1 2" key="1">
    <citation type="journal article" date="2019" name="Sci. Rep.">
        <title>Orb-weaving spider Araneus ventricosus genome elucidates the spidroin gene catalogue.</title>
        <authorList>
            <person name="Kono N."/>
            <person name="Nakamura H."/>
            <person name="Ohtoshi R."/>
            <person name="Moran D.A.P."/>
            <person name="Shinohara A."/>
            <person name="Yoshida Y."/>
            <person name="Fujiwara M."/>
            <person name="Mori M."/>
            <person name="Tomita M."/>
            <person name="Arakawa K."/>
        </authorList>
    </citation>
    <scope>NUCLEOTIDE SEQUENCE [LARGE SCALE GENOMIC DNA]</scope>
</reference>
<dbReference type="Proteomes" id="UP000499080">
    <property type="component" value="Unassembled WGS sequence"/>
</dbReference>
<dbReference type="AlphaFoldDB" id="A0A4Y2C6X6"/>
<comment type="caution">
    <text evidence="1">The sequence shown here is derived from an EMBL/GenBank/DDBJ whole genome shotgun (WGS) entry which is preliminary data.</text>
</comment>
<sequence length="105" mass="12269">MSLIWRGRYTYQKVKKHKKDVKLENSTHKVFIKKLVHFQVGSLSSPEDFQPVVLFQENARTSVPQHLVGRYRWVVNAEFGVLHNFATCPSKCLPSQKSQQRKMVI</sequence>
<evidence type="ECO:0000313" key="2">
    <source>
        <dbReference type="Proteomes" id="UP000499080"/>
    </source>
</evidence>
<accession>A0A4Y2C6X6</accession>
<protein>
    <submittedName>
        <fullName evidence="1">Uncharacterized protein</fullName>
    </submittedName>
</protein>
<evidence type="ECO:0000313" key="1">
    <source>
        <dbReference type="EMBL" id="GBL99793.1"/>
    </source>
</evidence>
<proteinExistence type="predicted"/>
<gene>
    <name evidence="1" type="ORF">AVEN_162808_1</name>
</gene>